<protein>
    <recommendedName>
        <fullName evidence="1">Aminopyrimidine aminohydrolase</fullName>
        <ecNumber evidence="1">3.5.99.2</ecNumber>
    </recommendedName>
</protein>
<dbReference type="CDD" id="cd19367">
    <property type="entry name" value="TenA_C_ScTHI20-like"/>
    <property type="match status" value="1"/>
</dbReference>
<dbReference type="InterPro" id="IPR027574">
    <property type="entry name" value="Thiaminase_II"/>
</dbReference>
<gene>
    <name evidence="3" type="primary">tenA</name>
    <name evidence="3" type="ORF">DK869_01990</name>
</gene>
<name>A0A318MYC8_9PROT</name>
<dbReference type="AlphaFoldDB" id="A0A318MYC8"/>
<sequence>MFDNDKNTYSLFSEGLFGRLRQDCQKEWQQFIHHPFVKALGKGSLPAEEFRKYLVQDYLYLLDYSRVEALAIYKSNSLWEMQYFLSLLKGLIEIELPLHLSYCKQWGIEIDFIENERKSIELIAYSQYLLTKSMQGDLLDIVILILPCLIGYGEIGLNLLNDQEFDKRDHPYLSWLETYGSDSYYSLVKKSIMFLDQIAFQYGAEQRYPMILRKFKDVVQLETAFWNVGKNNLPF</sequence>
<dbReference type="InterPro" id="IPR004305">
    <property type="entry name" value="Thiaminase-2/PQQC"/>
</dbReference>
<dbReference type="InterPro" id="IPR050967">
    <property type="entry name" value="Thiamine_Salvage_TenA"/>
</dbReference>
<dbReference type="PANTHER" id="PTHR43198:SF2">
    <property type="entry name" value="SI:CH1073-67J19.1-RELATED"/>
    <property type="match status" value="1"/>
</dbReference>
<dbReference type="GO" id="GO:0005829">
    <property type="term" value="C:cytosol"/>
    <property type="evidence" value="ECO:0007669"/>
    <property type="project" value="TreeGrafter"/>
</dbReference>
<dbReference type="GO" id="GO:0009229">
    <property type="term" value="P:thiamine diphosphate biosynthetic process"/>
    <property type="evidence" value="ECO:0007669"/>
    <property type="project" value="UniProtKB-UniPathway"/>
</dbReference>
<dbReference type="Pfam" id="PF03070">
    <property type="entry name" value="TENA_THI-4"/>
    <property type="match status" value="1"/>
</dbReference>
<comment type="pathway">
    <text evidence="1">Cofactor biosynthesis; thiamine diphosphate biosynthesis.</text>
</comment>
<proteinExistence type="inferred from homology"/>
<evidence type="ECO:0000313" key="4">
    <source>
        <dbReference type="Proteomes" id="UP000247565"/>
    </source>
</evidence>
<organism evidence="3 4">
    <name type="scientific">Commensalibacter melissae</name>
    <dbReference type="NCBI Taxonomy" id="2070537"/>
    <lineage>
        <taxon>Bacteria</taxon>
        <taxon>Pseudomonadati</taxon>
        <taxon>Pseudomonadota</taxon>
        <taxon>Alphaproteobacteria</taxon>
        <taxon>Acetobacterales</taxon>
        <taxon>Acetobacteraceae</taxon>
    </lineage>
</organism>
<dbReference type="EMBL" id="QGLT01000001">
    <property type="protein sequence ID" value="PXZ01795.1"/>
    <property type="molecule type" value="Genomic_DNA"/>
</dbReference>
<comment type="similarity">
    <text evidence="1">Belongs to the TenA family.</text>
</comment>
<keyword evidence="4" id="KW-1185">Reference proteome</keyword>
<accession>A0A318MYC8</accession>
<dbReference type="SUPFAM" id="SSF48613">
    <property type="entry name" value="Heme oxygenase-like"/>
    <property type="match status" value="1"/>
</dbReference>
<feature type="domain" description="Thiaminase-2/PQQC" evidence="2">
    <location>
        <begin position="23"/>
        <end position="227"/>
    </location>
</feature>
<reference evidence="3 4" key="1">
    <citation type="submission" date="2018-05" db="EMBL/GenBank/DDBJ databases">
        <title>Reference genomes for bee gut microbiota database.</title>
        <authorList>
            <person name="Ellegaard K.M."/>
        </authorList>
    </citation>
    <scope>NUCLEOTIDE SEQUENCE [LARGE SCALE GENOMIC DNA]</scope>
    <source>
        <strain evidence="3 4">ESL0284</strain>
    </source>
</reference>
<comment type="function">
    <text evidence="1">Catalyzes an amino-pyrimidine hydrolysis reaction at the C5' of the pyrimidine moiety of thiamine compounds, a reaction that is part of a thiamine salvage pathway.</text>
</comment>
<dbReference type="InterPro" id="IPR016084">
    <property type="entry name" value="Haem_Oase-like_multi-hlx"/>
</dbReference>
<dbReference type="NCBIfam" id="TIGR04306">
    <property type="entry name" value="salvage_TenA"/>
    <property type="match status" value="1"/>
</dbReference>
<dbReference type="Gene3D" id="1.20.910.10">
    <property type="entry name" value="Heme oxygenase-like"/>
    <property type="match status" value="1"/>
</dbReference>
<comment type="caution">
    <text evidence="3">The sequence shown here is derived from an EMBL/GenBank/DDBJ whole genome shotgun (WGS) entry which is preliminary data.</text>
</comment>
<dbReference type="UniPathway" id="UPA00060"/>
<dbReference type="GO" id="GO:0050334">
    <property type="term" value="F:thiaminase activity"/>
    <property type="evidence" value="ECO:0007669"/>
    <property type="project" value="UniProtKB-EC"/>
</dbReference>
<comment type="catalytic activity">
    <reaction evidence="1">
        <text>4-amino-5-aminomethyl-2-methylpyrimidine + H2O = 4-amino-5-hydroxymethyl-2-methylpyrimidine + NH4(+)</text>
        <dbReference type="Rhea" id="RHEA:31799"/>
        <dbReference type="ChEBI" id="CHEBI:15377"/>
        <dbReference type="ChEBI" id="CHEBI:16892"/>
        <dbReference type="ChEBI" id="CHEBI:28938"/>
        <dbReference type="ChEBI" id="CHEBI:63416"/>
        <dbReference type="EC" id="3.5.99.2"/>
    </reaction>
</comment>
<evidence type="ECO:0000313" key="3">
    <source>
        <dbReference type="EMBL" id="PXZ01795.1"/>
    </source>
</evidence>
<dbReference type="EC" id="3.5.99.2" evidence="1"/>
<dbReference type="OrthoDB" id="34166at2"/>
<dbReference type="Proteomes" id="UP000247565">
    <property type="component" value="Unassembled WGS sequence"/>
</dbReference>
<dbReference type="PANTHER" id="PTHR43198">
    <property type="entry name" value="BIFUNCTIONAL TH2 PROTEIN"/>
    <property type="match status" value="1"/>
</dbReference>
<dbReference type="RefSeq" id="WP_110438314.1">
    <property type="nucleotide sequence ID" value="NZ_CP046393.1"/>
</dbReference>
<keyword evidence="1" id="KW-0378">Hydrolase</keyword>
<evidence type="ECO:0000256" key="1">
    <source>
        <dbReference type="RuleBase" id="RU363093"/>
    </source>
</evidence>
<dbReference type="GO" id="GO:0009228">
    <property type="term" value="P:thiamine biosynthetic process"/>
    <property type="evidence" value="ECO:0007669"/>
    <property type="project" value="UniProtKB-KW"/>
</dbReference>
<keyword evidence="1" id="KW-0784">Thiamine biosynthesis</keyword>
<evidence type="ECO:0000259" key="2">
    <source>
        <dbReference type="Pfam" id="PF03070"/>
    </source>
</evidence>
<comment type="catalytic activity">
    <reaction evidence="1">
        <text>thiamine + H2O = 5-(2-hydroxyethyl)-4-methylthiazole + 4-amino-5-hydroxymethyl-2-methylpyrimidine + H(+)</text>
        <dbReference type="Rhea" id="RHEA:17509"/>
        <dbReference type="ChEBI" id="CHEBI:15377"/>
        <dbReference type="ChEBI" id="CHEBI:15378"/>
        <dbReference type="ChEBI" id="CHEBI:16892"/>
        <dbReference type="ChEBI" id="CHEBI:17957"/>
        <dbReference type="ChEBI" id="CHEBI:18385"/>
        <dbReference type="EC" id="3.5.99.2"/>
    </reaction>
</comment>